<feature type="domain" description="HAMP" evidence="11">
    <location>
        <begin position="310"/>
        <end position="362"/>
    </location>
</feature>
<comment type="caution">
    <text evidence="12">The sequence shown here is derived from an EMBL/GenBank/DDBJ whole genome shotgun (WGS) entry which is preliminary data.</text>
</comment>
<dbReference type="OrthoDB" id="9812260at2"/>
<feature type="transmembrane region" description="Helical" evidence="10">
    <location>
        <begin position="290"/>
        <end position="313"/>
    </location>
</feature>
<dbReference type="GO" id="GO:0000160">
    <property type="term" value="P:phosphorelay signal transduction system"/>
    <property type="evidence" value="ECO:0007669"/>
    <property type="project" value="UniProtKB-KW"/>
</dbReference>
<evidence type="ECO:0000256" key="8">
    <source>
        <dbReference type="ARBA" id="ARBA00023012"/>
    </source>
</evidence>
<keyword evidence="3" id="KW-0597">Phosphoprotein</keyword>
<dbReference type="GO" id="GO:0004673">
    <property type="term" value="F:protein histidine kinase activity"/>
    <property type="evidence" value="ECO:0007669"/>
    <property type="project" value="UniProtKB-EC"/>
</dbReference>
<name>S9QAE7_9RHOB</name>
<evidence type="ECO:0000256" key="5">
    <source>
        <dbReference type="ARBA" id="ARBA00022741"/>
    </source>
</evidence>
<evidence type="ECO:0000256" key="1">
    <source>
        <dbReference type="ARBA" id="ARBA00000085"/>
    </source>
</evidence>
<keyword evidence="10" id="KW-0812">Transmembrane</keyword>
<keyword evidence="13" id="KW-1185">Reference proteome</keyword>
<keyword evidence="6" id="KW-0418">Kinase</keyword>
<evidence type="ECO:0000256" key="4">
    <source>
        <dbReference type="ARBA" id="ARBA00022679"/>
    </source>
</evidence>
<dbReference type="Proteomes" id="UP000015347">
    <property type="component" value="Unassembled WGS sequence"/>
</dbReference>
<reference evidence="13" key="1">
    <citation type="journal article" date="2014" name="Stand. Genomic Sci.">
        <title>Genome sequence of the exopolysaccharide-producing Salipiger mucosus type strain (DSM 16094(T)), a moderately halophilic member of the Roseobacter clade.</title>
        <authorList>
            <person name="Riedel T."/>
            <person name="Spring S."/>
            <person name="Fiebig A."/>
            <person name="Petersen J."/>
            <person name="Kyrpides N.C."/>
            <person name="Goker M."/>
            <person name="Klenk H.P."/>
        </authorList>
    </citation>
    <scope>NUCLEOTIDE SEQUENCE [LARGE SCALE GENOMIC DNA]</scope>
    <source>
        <strain evidence="13">DSM 16094</strain>
    </source>
</reference>
<dbReference type="GO" id="GO:0005524">
    <property type="term" value="F:ATP binding"/>
    <property type="evidence" value="ECO:0007669"/>
    <property type="project" value="UniProtKB-KW"/>
</dbReference>
<protein>
    <recommendedName>
        <fullName evidence="2">histidine kinase</fullName>
        <ecNumber evidence="2">2.7.13.3</ecNumber>
    </recommendedName>
</protein>
<dbReference type="eggNOG" id="COG4191">
    <property type="taxonomic scope" value="Bacteria"/>
</dbReference>
<feature type="transmembrane region" description="Helical" evidence="10">
    <location>
        <begin position="12"/>
        <end position="35"/>
    </location>
</feature>
<keyword evidence="10" id="KW-1133">Transmembrane helix</keyword>
<gene>
    <name evidence="12" type="ORF">Salmuc_00415</name>
</gene>
<dbReference type="PROSITE" id="PS50885">
    <property type="entry name" value="HAMP"/>
    <property type="match status" value="1"/>
</dbReference>
<dbReference type="InterPro" id="IPR050980">
    <property type="entry name" value="2C_sensor_his_kinase"/>
</dbReference>
<evidence type="ECO:0000256" key="2">
    <source>
        <dbReference type="ARBA" id="ARBA00012438"/>
    </source>
</evidence>
<dbReference type="GO" id="GO:0016020">
    <property type="term" value="C:membrane"/>
    <property type="evidence" value="ECO:0007669"/>
    <property type="project" value="InterPro"/>
</dbReference>
<dbReference type="InterPro" id="IPR003660">
    <property type="entry name" value="HAMP_dom"/>
</dbReference>
<dbReference type="Gene3D" id="3.30.450.20">
    <property type="entry name" value="PAS domain"/>
    <property type="match status" value="1"/>
</dbReference>
<keyword evidence="5" id="KW-0547">Nucleotide-binding</keyword>
<dbReference type="Gene3D" id="6.10.340.10">
    <property type="match status" value="1"/>
</dbReference>
<evidence type="ECO:0000256" key="7">
    <source>
        <dbReference type="ARBA" id="ARBA00022840"/>
    </source>
</evidence>
<dbReference type="EMBL" id="APVH01000046">
    <property type="protein sequence ID" value="EPX76583.1"/>
    <property type="molecule type" value="Genomic_DNA"/>
</dbReference>
<dbReference type="EC" id="2.7.13.3" evidence="2"/>
<keyword evidence="4" id="KW-0808">Transferase</keyword>
<organism evidence="12 13">
    <name type="scientific">Salipiger mucosus DSM 16094</name>
    <dbReference type="NCBI Taxonomy" id="1123237"/>
    <lineage>
        <taxon>Bacteria</taxon>
        <taxon>Pseudomonadati</taxon>
        <taxon>Pseudomonadota</taxon>
        <taxon>Alphaproteobacteria</taxon>
        <taxon>Rhodobacterales</taxon>
        <taxon>Roseobacteraceae</taxon>
        <taxon>Salipiger</taxon>
    </lineage>
</organism>
<proteinExistence type="predicted"/>
<evidence type="ECO:0000256" key="3">
    <source>
        <dbReference type="ARBA" id="ARBA00022553"/>
    </source>
</evidence>
<dbReference type="PANTHER" id="PTHR44936">
    <property type="entry name" value="SENSOR PROTEIN CREC"/>
    <property type="match status" value="1"/>
</dbReference>
<evidence type="ECO:0000256" key="6">
    <source>
        <dbReference type="ARBA" id="ARBA00022777"/>
    </source>
</evidence>
<feature type="compositionally biased region" description="Basic and acidic residues" evidence="9">
    <location>
        <begin position="379"/>
        <end position="393"/>
    </location>
</feature>
<dbReference type="STRING" id="1123237.Salmuc_00415"/>
<feature type="region of interest" description="Disordered" evidence="9">
    <location>
        <begin position="374"/>
        <end position="406"/>
    </location>
</feature>
<evidence type="ECO:0000256" key="9">
    <source>
        <dbReference type="SAM" id="MobiDB-lite"/>
    </source>
</evidence>
<evidence type="ECO:0000313" key="13">
    <source>
        <dbReference type="Proteomes" id="UP000015347"/>
    </source>
</evidence>
<evidence type="ECO:0000313" key="12">
    <source>
        <dbReference type="EMBL" id="EPX76583.1"/>
    </source>
</evidence>
<comment type="catalytic activity">
    <reaction evidence="1">
        <text>ATP + protein L-histidine = ADP + protein N-phospho-L-histidine.</text>
        <dbReference type="EC" id="2.7.13.3"/>
    </reaction>
</comment>
<keyword evidence="10" id="KW-0472">Membrane</keyword>
<keyword evidence="8" id="KW-0902">Two-component regulatory system</keyword>
<evidence type="ECO:0000259" key="11">
    <source>
        <dbReference type="PROSITE" id="PS50885"/>
    </source>
</evidence>
<evidence type="ECO:0000256" key="10">
    <source>
        <dbReference type="SAM" id="Phobius"/>
    </source>
</evidence>
<dbReference type="PANTHER" id="PTHR44936:SF9">
    <property type="entry name" value="SENSOR PROTEIN CREC"/>
    <property type="match status" value="1"/>
</dbReference>
<keyword evidence="7" id="KW-0067">ATP-binding</keyword>
<accession>S9QAE7</accession>
<dbReference type="AlphaFoldDB" id="S9QAE7"/>
<sequence length="406" mass="43980">MRLTDHGLMPRAFTRAAITVLVAVIIAAVFVAVTVTRHANEAQSRLQQDVVMRGADAISLGFNTALKREWDSLHAVARAIDGATPADINDFMDAVVAAGGRVAWAGVADLNGTIISGSHRLREGQDVSERRWYREGLRRPAVGNAFDSRSLARDENDKPQSLLNLSTPIRDAKGETIGVAVYSLRMAWVASYLATAKEELRIDVVVQDRRGRTLVDTRPEPAPLPENAAAAASFGADAAGAFRLLRDTEGLYAFTPSFVGESLPDFGWRVFAVLDQSSHLDLLPSLLRDIILAVAIAATFVLGATMMVLRLLLRPLECLTDTAADVAAGSLVYPVESRSSREASDLSRALARIQAELATLRARESARDTRYLGVAAGRPDPEGTGRVYRERPEAPAADWMPRKRAS</sequence>
<dbReference type="SMART" id="SM00304">
    <property type="entry name" value="HAMP"/>
    <property type="match status" value="1"/>
</dbReference>
<dbReference type="HOGENOM" id="CLU_677730_0_0_5"/>